<proteinExistence type="predicted"/>
<name>A0A931CIB7_9ACTN</name>
<reference evidence="3" key="1">
    <citation type="submission" date="2020-11" db="EMBL/GenBank/DDBJ databases">
        <title>Isolation and identification of active actinomycetes.</title>
        <authorList>
            <person name="Sun X."/>
        </authorList>
    </citation>
    <scope>NUCLEOTIDE SEQUENCE</scope>
    <source>
        <strain evidence="3">NEAU-A11</strain>
    </source>
</reference>
<comment type="caution">
    <text evidence="3">The sequence shown here is derived from an EMBL/GenBank/DDBJ whole genome shotgun (WGS) entry which is preliminary data.</text>
</comment>
<evidence type="ECO:0008006" key="5">
    <source>
        <dbReference type="Google" id="ProtNLM"/>
    </source>
</evidence>
<dbReference type="EMBL" id="JADQTO010000054">
    <property type="protein sequence ID" value="MBG0569119.1"/>
    <property type="molecule type" value="Genomic_DNA"/>
</dbReference>
<organism evidence="3 4">
    <name type="scientific">Actinoplanes aureus</name>
    <dbReference type="NCBI Taxonomy" id="2792083"/>
    <lineage>
        <taxon>Bacteria</taxon>
        <taxon>Bacillati</taxon>
        <taxon>Actinomycetota</taxon>
        <taxon>Actinomycetes</taxon>
        <taxon>Micromonosporales</taxon>
        <taxon>Micromonosporaceae</taxon>
        <taxon>Actinoplanes</taxon>
    </lineage>
</organism>
<keyword evidence="2" id="KW-0812">Transmembrane</keyword>
<evidence type="ECO:0000256" key="1">
    <source>
        <dbReference type="SAM" id="MobiDB-lite"/>
    </source>
</evidence>
<sequence>MPRSNPDRQGERLDPVRWRGPSRGSLLRLGTVAVLLITAAAVLWTRPTSCAPVIITASSSAPAKPAVAPGTAGAVPPGSVGAVPPGSVGAVPPGSVGAVPPGSVGVPVRLADPAALAVVRPGNRVDLLRLEDDAGRRTTPVASSALVLDVTGKDDPVTGGLLLALSPREAERAVAAPGRGFAILIRPG</sequence>
<dbReference type="AlphaFoldDB" id="A0A931CIB7"/>
<dbReference type="Proteomes" id="UP000598146">
    <property type="component" value="Unassembled WGS sequence"/>
</dbReference>
<gene>
    <name evidence="3" type="ORF">I4J89_47700</name>
</gene>
<keyword evidence="4" id="KW-1185">Reference proteome</keyword>
<evidence type="ECO:0000313" key="4">
    <source>
        <dbReference type="Proteomes" id="UP000598146"/>
    </source>
</evidence>
<protein>
    <recommendedName>
        <fullName evidence="5">Flagellar biosynthesis protein FlgA</fullName>
    </recommendedName>
</protein>
<feature type="transmembrane region" description="Helical" evidence="2">
    <location>
        <begin position="26"/>
        <end position="44"/>
    </location>
</feature>
<keyword evidence="2" id="KW-0472">Membrane</keyword>
<feature type="compositionally biased region" description="Basic and acidic residues" evidence="1">
    <location>
        <begin position="1"/>
        <end position="17"/>
    </location>
</feature>
<keyword evidence="2" id="KW-1133">Transmembrane helix</keyword>
<evidence type="ECO:0000313" key="3">
    <source>
        <dbReference type="EMBL" id="MBG0569119.1"/>
    </source>
</evidence>
<dbReference type="RefSeq" id="WP_196420869.1">
    <property type="nucleotide sequence ID" value="NZ_JADQTO010000054.1"/>
</dbReference>
<evidence type="ECO:0000256" key="2">
    <source>
        <dbReference type="SAM" id="Phobius"/>
    </source>
</evidence>
<accession>A0A931CIB7</accession>
<feature type="region of interest" description="Disordered" evidence="1">
    <location>
        <begin position="1"/>
        <end position="21"/>
    </location>
</feature>